<dbReference type="EMBL" id="CAJOBD010003463">
    <property type="protein sequence ID" value="CAF3949807.1"/>
    <property type="molecule type" value="Genomic_DNA"/>
</dbReference>
<dbReference type="Proteomes" id="UP000663836">
    <property type="component" value="Unassembled WGS sequence"/>
</dbReference>
<sequence length="99" mass="11554">MLGINTCSELFSDLRVTNLSSALLKIFNLIENKDVLFLVSIENRFHISESLQSVQVKPNLPFERRPSIDLTSTVASYFIMHYINIMFHDHPFYYVEDLL</sequence>
<accession>A0A815S5P2</accession>
<evidence type="ECO:0000313" key="1">
    <source>
        <dbReference type="EMBL" id="CAF1487482.1"/>
    </source>
</evidence>
<gene>
    <name evidence="2" type="ORF">JBS370_LOCUS23468</name>
    <name evidence="1" type="ORF">ZHD862_LOCUS36849</name>
</gene>
<dbReference type="EMBL" id="CAJNOT010006333">
    <property type="protein sequence ID" value="CAF1487482.1"/>
    <property type="molecule type" value="Genomic_DNA"/>
</dbReference>
<proteinExistence type="predicted"/>
<evidence type="ECO:0000313" key="2">
    <source>
        <dbReference type="EMBL" id="CAF3949807.1"/>
    </source>
</evidence>
<dbReference type="AlphaFoldDB" id="A0A815S5P2"/>
<reference evidence="1" key="1">
    <citation type="submission" date="2021-02" db="EMBL/GenBank/DDBJ databases">
        <authorList>
            <person name="Nowell W R."/>
        </authorList>
    </citation>
    <scope>NUCLEOTIDE SEQUENCE</scope>
</reference>
<dbReference type="Proteomes" id="UP000663864">
    <property type="component" value="Unassembled WGS sequence"/>
</dbReference>
<comment type="caution">
    <text evidence="1">The sequence shown here is derived from an EMBL/GenBank/DDBJ whole genome shotgun (WGS) entry which is preliminary data.</text>
</comment>
<protein>
    <submittedName>
        <fullName evidence="1">Uncharacterized protein</fullName>
    </submittedName>
</protein>
<evidence type="ECO:0000313" key="3">
    <source>
        <dbReference type="Proteomes" id="UP000663864"/>
    </source>
</evidence>
<name>A0A815S5P2_9BILA</name>
<organism evidence="1 3">
    <name type="scientific">Rotaria sordida</name>
    <dbReference type="NCBI Taxonomy" id="392033"/>
    <lineage>
        <taxon>Eukaryota</taxon>
        <taxon>Metazoa</taxon>
        <taxon>Spiralia</taxon>
        <taxon>Gnathifera</taxon>
        <taxon>Rotifera</taxon>
        <taxon>Eurotatoria</taxon>
        <taxon>Bdelloidea</taxon>
        <taxon>Philodinida</taxon>
        <taxon>Philodinidae</taxon>
        <taxon>Rotaria</taxon>
    </lineage>
</organism>